<evidence type="ECO:0000256" key="2">
    <source>
        <dbReference type="ARBA" id="ARBA00004371"/>
    </source>
</evidence>
<comment type="subcellular location">
    <subcellularLocation>
        <location evidence="1">Endoplasmic reticulum</location>
    </subcellularLocation>
    <subcellularLocation>
        <location evidence="3">Golgi apparatus</location>
    </subcellularLocation>
    <subcellularLocation>
        <location evidence="2">Lysosome</location>
    </subcellularLocation>
    <subcellularLocation>
        <location evidence="4">Secreted</location>
    </subcellularLocation>
</comment>
<dbReference type="GO" id="GO:0005615">
    <property type="term" value="C:extracellular space"/>
    <property type="evidence" value="ECO:0007669"/>
    <property type="project" value="TreeGrafter"/>
</dbReference>
<reference evidence="22" key="2">
    <citation type="submission" date="2009-11" db="EMBL/GenBank/DDBJ databases">
        <title>The Genome Sequence of Allomyces macrogynus strain ATCC 38327.</title>
        <authorList>
            <consortium name="The Broad Institute Genome Sequencing Platform"/>
            <person name="Russ C."/>
            <person name="Cuomo C."/>
            <person name="Shea T."/>
            <person name="Young S.K."/>
            <person name="Zeng Q."/>
            <person name="Koehrsen M."/>
            <person name="Haas B."/>
            <person name="Borodovsky M."/>
            <person name="Guigo R."/>
            <person name="Alvarado L."/>
            <person name="Berlin A."/>
            <person name="Borenstein D."/>
            <person name="Chen Z."/>
            <person name="Engels R."/>
            <person name="Freedman E."/>
            <person name="Gellesch M."/>
            <person name="Goldberg J."/>
            <person name="Griggs A."/>
            <person name="Gujja S."/>
            <person name="Heiman D."/>
            <person name="Hepburn T."/>
            <person name="Howarth C."/>
            <person name="Jen D."/>
            <person name="Larson L."/>
            <person name="Lewis B."/>
            <person name="Mehta T."/>
            <person name="Park D."/>
            <person name="Pearson M."/>
            <person name="Roberts A."/>
            <person name="Saif S."/>
            <person name="Shenoy N."/>
            <person name="Sisk P."/>
            <person name="Stolte C."/>
            <person name="Sykes S."/>
            <person name="Walk T."/>
            <person name="White J."/>
            <person name="Yandava C."/>
            <person name="Burger G."/>
            <person name="Gray M.W."/>
            <person name="Holland P.W.H."/>
            <person name="King N."/>
            <person name="Lang F.B.F."/>
            <person name="Roger A.J."/>
            <person name="Ruiz-Trillo I."/>
            <person name="Lander E."/>
            <person name="Nusbaum C."/>
        </authorList>
    </citation>
    <scope>NUCLEOTIDE SEQUENCE [LARGE SCALE GENOMIC DNA]</scope>
    <source>
        <strain evidence="22">ATCC 38327</strain>
    </source>
</reference>
<dbReference type="STRING" id="578462.A0A0L0TCE1"/>
<gene>
    <name evidence="21" type="ORF">AMAG_16865</name>
</gene>
<keyword evidence="17" id="KW-0458">Lysosome</keyword>
<name>A0A0L0TCE1_ALLM3</name>
<evidence type="ECO:0000256" key="16">
    <source>
        <dbReference type="ARBA" id="ARBA00023180"/>
    </source>
</evidence>
<keyword evidence="14" id="KW-0482">Metalloprotease</keyword>
<evidence type="ECO:0000256" key="15">
    <source>
        <dbReference type="ARBA" id="ARBA00023145"/>
    </source>
</evidence>
<dbReference type="Gene3D" id="3.40.630.10">
    <property type="entry name" value="Zn peptidases"/>
    <property type="match status" value="1"/>
</dbReference>
<evidence type="ECO:0000256" key="5">
    <source>
        <dbReference type="ARBA" id="ARBA00022525"/>
    </source>
</evidence>
<dbReference type="OMA" id="IVFYNRP"/>
<dbReference type="GO" id="GO:0070573">
    <property type="term" value="F:metallodipeptidase activity"/>
    <property type="evidence" value="ECO:0007669"/>
    <property type="project" value="InterPro"/>
</dbReference>
<keyword evidence="10 19" id="KW-0378">Hydrolase</keyword>
<dbReference type="Gene3D" id="3.50.30.30">
    <property type="match status" value="1"/>
</dbReference>
<keyword evidence="7 19" id="KW-0645">Protease</keyword>
<dbReference type="OrthoDB" id="10013407at2759"/>
<comment type="similarity">
    <text evidence="19">Belongs to the peptidase M28 family.</text>
</comment>
<dbReference type="GO" id="GO:0004180">
    <property type="term" value="F:carboxypeptidase activity"/>
    <property type="evidence" value="ECO:0007669"/>
    <property type="project" value="UniProtKB-KW"/>
</dbReference>
<evidence type="ECO:0000256" key="6">
    <source>
        <dbReference type="ARBA" id="ARBA00022645"/>
    </source>
</evidence>
<keyword evidence="12 19" id="KW-0862">Zinc</keyword>
<keyword evidence="6" id="KW-0121">Carboxypeptidase</keyword>
<reference evidence="21 22" key="1">
    <citation type="submission" date="2009-11" db="EMBL/GenBank/DDBJ databases">
        <title>Annotation of Allomyces macrogynus ATCC 38327.</title>
        <authorList>
            <consortium name="The Broad Institute Genome Sequencing Platform"/>
            <person name="Russ C."/>
            <person name="Cuomo C."/>
            <person name="Burger G."/>
            <person name="Gray M.W."/>
            <person name="Holland P.W.H."/>
            <person name="King N."/>
            <person name="Lang F.B.F."/>
            <person name="Roger A.J."/>
            <person name="Ruiz-Trillo I."/>
            <person name="Young S.K."/>
            <person name="Zeng Q."/>
            <person name="Gargeya S."/>
            <person name="Fitzgerald M."/>
            <person name="Haas B."/>
            <person name="Abouelleil A."/>
            <person name="Alvarado L."/>
            <person name="Arachchi H.M."/>
            <person name="Berlin A."/>
            <person name="Chapman S.B."/>
            <person name="Gearin G."/>
            <person name="Goldberg J."/>
            <person name="Griggs A."/>
            <person name="Gujja S."/>
            <person name="Hansen M."/>
            <person name="Heiman D."/>
            <person name="Howarth C."/>
            <person name="Larimer J."/>
            <person name="Lui A."/>
            <person name="MacDonald P.J.P."/>
            <person name="McCowen C."/>
            <person name="Montmayeur A."/>
            <person name="Murphy C."/>
            <person name="Neiman D."/>
            <person name="Pearson M."/>
            <person name="Priest M."/>
            <person name="Roberts A."/>
            <person name="Saif S."/>
            <person name="Shea T."/>
            <person name="Sisk P."/>
            <person name="Stolte C."/>
            <person name="Sykes S."/>
            <person name="Wortman J."/>
            <person name="Nusbaum C."/>
            <person name="Birren B."/>
        </authorList>
    </citation>
    <scope>NUCLEOTIDE SEQUENCE [LARGE SCALE GENOMIC DNA]</scope>
    <source>
        <strain evidence="21 22">ATCC 38327</strain>
    </source>
</reference>
<dbReference type="EC" id="3.4.-.-" evidence="19"/>
<dbReference type="GO" id="GO:0043171">
    <property type="term" value="P:peptide catabolic process"/>
    <property type="evidence" value="ECO:0007669"/>
    <property type="project" value="TreeGrafter"/>
</dbReference>
<comment type="subunit">
    <text evidence="18">Homodimer. The monomeric form is inactive while the homodimer is active.</text>
</comment>
<evidence type="ECO:0000256" key="1">
    <source>
        <dbReference type="ARBA" id="ARBA00004240"/>
    </source>
</evidence>
<feature type="domain" description="Peptidase M28" evidence="20">
    <location>
        <begin position="291"/>
        <end position="483"/>
    </location>
</feature>
<keyword evidence="11" id="KW-0256">Endoplasmic reticulum</keyword>
<evidence type="ECO:0000256" key="4">
    <source>
        <dbReference type="ARBA" id="ARBA00004613"/>
    </source>
</evidence>
<evidence type="ECO:0000256" key="18">
    <source>
        <dbReference type="ARBA" id="ARBA00025833"/>
    </source>
</evidence>
<dbReference type="InterPro" id="IPR007484">
    <property type="entry name" value="Peptidase_M28"/>
</dbReference>
<evidence type="ECO:0000256" key="8">
    <source>
        <dbReference type="ARBA" id="ARBA00022723"/>
    </source>
</evidence>
<proteinExistence type="inferred from homology"/>
<evidence type="ECO:0000256" key="12">
    <source>
        <dbReference type="ARBA" id="ARBA00022833"/>
    </source>
</evidence>
<dbReference type="PANTHER" id="PTHR12053:SF3">
    <property type="entry name" value="CARBOXYPEPTIDASE Q"/>
    <property type="match status" value="1"/>
</dbReference>
<dbReference type="GO" id="GO:0005794">
    <property type="term" value="C:Golgi apparatus"/>
    <property type="evidence" value="ECO:0007669"/>
    <property type="project" value="UniProtKB-SubCell"/>
</dbReference>
<dbReference type="VEuPathDB" id="FungiDB:AMAG_16865"/>
<keyword evidence="15" id="KW-0865">Zymogen</keyword>
<organism evidence="21 22">
    <name type="scientific">Allomyces macrogynus (strain ATCC 38327)</name>
    <name type="common">Allomyces javanicus var. macrogynus</name>
    <dbReference type="NCBI Taxonomy" id="578462"/>
    <lineage>
        <taxon>Eukaryota</taxon>
        <taxon>Fungi</taxon>
        <taxon>Fungi incertae sedis</taxon>
        <taxon>Blastocladiomycota</taxon>
        <taxon>Blastocladiomycetes</taxon>
        <taxon>Blastocladiales</taxon>
        <taxon>Blastocladiaceae</taxon>
        <taxon>Allomyces</taxon>
    </lineage>
</organism>
<dbReference type="PANTHER" id="PTHR12053">
    <property type="entry name" value="PROTEASE FAMILY M28 PLASMA GLUTAMATE CARBOXYPEPTIDASE-RELATED"/>
    <property type="match status" value="1"/>
</dbReference>
<dbReference type="AlphaFoldDB" id="A0A0L0TCE1"/>
<evidence type="ECO:0000256" key="10">
    <source>
        <dbReference type="ARBA" id="ARBA00022801"/>
    </source>
</evidence>
<evidence type="ECO:0000256" key="14">
    <source>
        <dbReference type="ARBA" id="ARBA00023049"/>
    </source>
</evidence>
<dbReference type="SUPFAM" id="SSF53187">
    <property type="entry name" value="Zn-dependent exopeptidases"/>
    <property type="match status" value="1"/>
</dbReference>
<evidence type="ECO:0000256" key="19">
    <source>
        <dbReference type="RuleBase" id="RU361240"/>
    </source>
</evidence>
<keyword evidence="13" id="KW-0333">Golgi apparatus</keyword>
<accession>A0A0L0TCE1</accession>
<dbReference type="eggNOG" id="KOG2195">
    <property type="taxonomic scope" value="Eukaryota"/>
</dbReference>
<keyword evidence="16" id="KW-0325">Glycoprotein</keyword>
<dbReference type="InterPro" id="IPR039866">
    <property type="entry name" value="CPQ"/>
</dbReference>
<keyword evidence="9 19" id="KW-0732">Signal</keyword>
<keyword evidence="8 19" id="KW-0479">Metal-binding</keyword>
<evidence type="ECO:0000256" key="9">
    <source>
        <dbReference type="ARBA" id="ARBA00022729"/>
    </source>
</evidence>
<evidence type="ECO:0000256" key="7">
    <source>
        <dbReference type="ARBA" id="ARBA00022670"/>
    </source>
</evidence>
<dbReference type="GO" id="GO:0005783">
    <property type="term" value="C:endoplasmic reticulum"/>
    <property type="evidence" value="ECO:0007669"/>
    <property type="project" value="UniProtKB-SubCell"/>
</dbReference>
<evidence type="ECO:0000256" key="17">
    <source>
        <dbReference type="ARBA" id="ARBA00023228"/>
    </source>
</evidence>
<feature type="signal peptide" evidence="19">
    <location>
        <begin position="1"/>
        <end position="22"/>
    </location>
</feature>
<dbReference type="GO" id="GO:0006508">
    <property type="term" value="P:proteolysis"/>
    <property type="evidence" value="ECO:0007669"/>
    <property type="project" value="UniProtKB-KW"/>
</dbReference>
<evidence type="ECO:0000256" key="13">
    <source>
        <dbReference type="ARBA" id="ARBA00023034"/>
    </source>
</evidence>
<evidence type="ECO:0000256" key="3">
    <source>
        <dbReference type="ARBA" id="ARBA00004555"/>
    </source>
</evidence>
<dbReference type="GO" id="GO:0046872">
    <property type="term" value="F:metal ion binding"/>
    <property type="evidence" value="ECO:0007669"/>
    <property type="project" value="UniProtKB-KW"/>
</dbReference>
<evidence type="ECO:0000313" key="21">
    <source>
        <dbReference type="EMBL" id="KNE72380.1"/>
    </source>
</evidence>
<keyword evidence="5" id="KW-0964">Secreted</keyword>
<feature type="chain" id="PRO_5005394246" description="Peptide hydrolase" evidence="19">
    <location>
        <begin position="23"/>
        <end position="493"/>
    </location>
</feature>
<keyword evidence="22" id="KW-1185">Reference proteome</keyword>
<evidence type="ECO:0000313" key="22">
    <source>
        <dbReference type="Proteomes" id="UP000054350"/>
    </source>
</evidence>
<evidence type="ECO:0000259" key="20">
    <source>
        <dbReference type="Pfam" id="PF04389"/>
    </source>
</evidence>
<dbReference type="Pfam" id="PF04389">
    <property type="entry name" value="Peptidase_M28"/>
    <property type="match status" value="1"/>
</dbReference>
<sequence>MTRYLVLLLVALLAIGAANVSASPTHSRARKHQQYRHTNGVQAVMAGHESARWAQHRRLSSSATIHHAVQTLFGPGARNTTDKLAWDRLAELTDTYGPRPGGSQGLEKSIDWMVELAKKDGFDVYTEEVPIKYWRRGVESATLITDTWTTPLHMDGLGFSAPTPKDGIEAEVFVVNGFDELDQAGAAGKLKGKIVLVVYEWTKYSEALKYRTTGAKRAEKWGAVAYLVRSVTPFSMRTPHTGNSQTAGIPAAALAVEDANILARIFARDHVAAPRVRLVMQSETGVSMSRNTVVEMRGTERPNDVVLVGGHIDSWDKGVGAQDDGTGFMSAYHALYLLKHRVQVQPAHTLRAVLFTAEETGVQGGDAYYAAHVNDEAKIRVALEVDEGVLTPRGLVLDGTKLDGAAWDMYQEISAMLKEVGVRGWRVERGYAGADVAKWCKHAVCGQWMNDTGDYYFRYHHTPADMMDAVDPVDLEDVASTLAILALALPHAE</sequence>
<evidence type="ECO:0000256" key="11">
    <source>
        <dbReference type="ARBA" id="ARBA00022824"/>
    </source>
</evidence>
<dbReference type="Proteomes" id="UP000054350">
    <property type="component" value="Unassembled WGS sequence"/>
</dbReference>
<dbReference type="EMBL" id="GG745379">
    <property type="protein sequence ID" value="KNE72380.1"/>
    <property type="molecule type" value="Genomic_DNA"/>
</dbReference>
<protein>
    <recommendedName>
        <fullName evidence="19">Peptide hydrolase</fullName>
        <ecNumber evidence="19">3.4.-.-</ecNumber>
    </recommendedName>
</protein>